<evidence type="ECO:0000313" key="1">
    <source>
        <dbReference type="EMBL" id="KAI5666392.1"/>
    </source>
</evidence>
<reference evidence="2" key="1">
    <citation type="journal article" date="2023" name="Nat. Plants">
        <title>Single-cell RNA sequencing provides a high-resolution roadmap for understanding the multicellular compartmentation of specialized metabolism.</title>
        <authorList>
            <person name="Sun S."/>
            <person name="Shen X."/>
            <person name="Li Y."/>
            <person name="Li Y."/>
            <person name="Wang S."/>
            <person name="Li R."/>
            <person name="Zhang H."/>
            <person name="Shen G."/>
            <person name="Guo B."/>
            <person name="Wei J."/>
            <person name="Xu J."/>
            <person name="St-Pierre B."/>
            <person name="Chen S."/>
            <person name="Sun C."/>
        </authorList>
    </citation>
    <scope>NUCLEOTIDE SEQUENCE [LARGE SCALE GENOMIC DNA]</scope>
</reference>
<dbReference type="EMBL" id="CM044704">
    <property type="protein sequence ID" value="KAI5666392.1"/>
    <property type="molecule type" value="Genomic_DNA"/>
</dbReference>
<evidence type="ECO:0000313" key="2">
    <source>
        <dbReference type="Proteomes" id="UP001060085"/>
    </source>
</evidence>
<sequence>MASVNCIPLFIYLLVFTCTRCSFATETTKSPKEHARKLIRELNLLTKHDSKIIAGNSVLKQTEPRIIEKRLVLSPLGDAGSTVQDLAQHAGYYQLPYSRDARMFYFFFESRSSKDDPVVIWLTGGPGCASEIALFNENGPFNILENMTLKWNDFGWDKVSNIIFVDQPIGTGFSYSSFEDDTPTDEEGIGNDLYDFLQAFFEEHPDYTKNDFYITGESYAGHYIPAFASRVHKGNNRGEGIHINLKGFAIGNGLTDPAIQYNAYKDYALDMKLINQSDAELLKPAVSECLQFIGRCGPDGGQPCRDAFHECSGMVQEIVALAGGMDVYDIRKKSPPSIPDFSNVEKFLNLEPVRAALGVGDIKFKACNGEVYRKLITDWMQNLEEDIPNLLEDGIRVLIYAGEYDFICNWLGNSRWVHAMEWSGQTQFAAAPMVPFTVDGVVAGLAKSYGPLTFLKVHDAGHMVPKDQPKASLEMLLKWMQSKLPSIQRESRLDDKQFNPTT</sequence>
<accession>A0ACC0B144</accession>
<dbReference type="Proteomes" id="UP001060085">
    <property type="component" value="Linkage Group LG04"/>
</dbReference>
<name>A0ACC0B144_CATRO</name>
<protein>
    <submittedName>
        <fullName evidence="1">Uncharacterized protein</fullName>
    </submittedName>
</protein>
<keyword evidence="2" id="KW-1185">Reference proteome</keyword>
<gene>
    <name evidence="1" type="ORF">M9H77_16245</name>
</gene>
<organism evidence="1 2">
    <name type="scientific">Catharanthus roseus</name>
    <name type="common">Madagascar periwinkle</name>
    <name type="synonym">Vinca rosea</name>
    <dbReference type="NCBI Taxonomy" id="4058"/>
    <lineage>
        <taxon>Eukaryota</taxon>
        <taxon>Viridiplantae</taxon>
        <taxon>Streptophyta</taxon>
        <taxon>Embryophyta</taxon>
        <taxon>Tracheophyta</taxon>
        <taxon>Spermatophyta</taxon>
        <taxon>Magnoliopsida</taxon>
        <taxon>eudicotyledons</taxon>
        <taxon>Gunneridae</taxon>
        <taxon>Pentapetalae</taxon>
        <taxon>asterids</taxon>
        <taxon>lamiids</taxon>
        <taxon>Gentianales</taxon>
        <taxon>Apocynaceae</taxon>
        <taxon>Rauvolfioideae</taxon>
        <taxon>Vinceae</taxon>
        <taxon>Catharanthinae</taxon>
        <taxon>Catharanthus</taxon>
    </lineage>
</organism>
<proteinExistence type="predicted"/>
<comment type="caution">
    <text evidence="1">The sequence shown here is derived from an EMBL/GenBank/DDBJ whole genome shotgun (WGS) entry which is preliminary data.</text>
</comment>